<evidence type="ECO:0000313" key="1">
    <source>
        <dbReference type="EMBL" id="CAD5326313.1"/>
    </source>
</evidence>
<accession>A0A7G2ESU1</accession>
<gene>
    <name evidence="1" type="ORF">AT9943_LOCUS14090</name>
</gene>
<dbReference type="Proteomes" id="UP000516314">
    <property type="component" value="Chromosome 3"/>
</dbReference>
<name>A0A7G2ESU1_ARATH</name>
<sequence>MWNNVADIYNDVNIHSSINAYQDLAVSLDELKTTSSIVVLTFWHQCIEYWDLIYLYSKLVAAAWFFYFKVSFFEPE</sequence>
<evidence type="ECO:0000313" key="2">
    <source>
        <dbReference type="Proteomes" id="UP000516314"/>
    </source>
</evidence>
<protein>
    <submittedName>
        <fullName evidence="1">(thale cress) hypothetical protein</fullName>
    </submittedName>
</protein>
<dbReference type="EMBL" id="LR881468">
    <property type="protein sequence ID" value="CAD5326313.1"/>
    <property type="molecule type" value="Genomic_DNA"/>
</dbReference>
<reference evidence="1 2" key="1">
    <citation type="submission" date="2020-09" db="EMBL/GenBank/DDBJ databases">
        <authorList>
            <person name="Ashkenazy H."/>
        </authorList>
    </citation>
    <scope>NUCLEOTIDE SEQUENCE [LARGE SCALE GENOMIC DNA]</scope>
    <source>
        <strain evidence="2">cv. Cdm-0</strain>
    </source>
</reference>
<proteinExistence type="predicted"/>
<organism evidence="1 2">
    <name type="scientific">Arabidopsis thaliana</name>
    <name type="common">Mouse-ear cress</name>
    <dbReference type="NCBI Taxonomy" id="3702"/>
    <lineage>
        <taxon>Eukaryota</taxon>
        <taxon>Viridiplantae</taxon>
        <taxon>Streptophyta</taxon>
        <taxon>Embryophyta</taxon>
        <taxon>Tracheophyta</taxon>
        <taxon>Spermatophyta</taxon>
        <taxon>Magnoliopsida</taxon>
        <taxon>eudicotyledons</taxon>
        <taxon>Gunneridae</taxon>
        <taxon>Pentapetalae</taxon>
        <taxon>rosids</taxon>
        <taxon>malvids</taxon>
        <taxon>Brassicales</taxon>
        <taxon>Brassicaceae</taxon>
        <taxon>Camelineae</taxon>
        <taxon>Arabidopsis</taxon>
    </lineage>
</organism>
<dbReference type="AlphaFoldDB" id="A0A7G2ESU1"/>